<comment type="caution">
    <text evidence="2">The sequence shown here is derived from an EMBL/GenBank/DDBJ whole genome shotgun (WGS) entry which is preliminary data.</text>
</comment>
<keyword evidence="3" id="KW-1185">Reference proteome</keyword>
<sequence length="98" mass="10885">MSSGKLINVARSLNAKLPAGMAIDIDHVLPMSYIWSSIERTVGLRGDVPQAPKAPRLLTEERDLRMRAEFDMLTQMNKSPPTPSQGQLSSLVIRPQTR</sequence>
<name>A0A8H5LWP3_9AGAR</name>
<organism evidence="2 3">
    <name type="scientific">Tricholomella constricta</name>
    <dbReference type="NCBI Taxonomy" id="117010"/>
    <lineage>
        <taxon>Eukaryota</taxon>
        <taxon>Fungi</taxon>
        <taxon>Dikarya</taxon>
        <taxon>Basidiomycota</taxon>
        <taxon>Agaricomycotina</taxon>
        <taxon>Agaricomycetes</taxon>
        <taxon>Agaricomycetidae</taxon>
        <taxon>Agaricales</taxon>
        <taxon>Tricholomatineae</taxon>
        <taxon>Lyophyllaceae</taxon>
        <taxon>Tricholomella</taxon>
    </lineage>
</organism>
<dbReference type="OrthoDB" id="3061698at2759"/>
<dbReference type="Proteomes" id="UP000565441">
    <property type="component" value="Unassembled WGS sequence"/>
</dbReference>
<reference evidence="2 3" key="1">
    <citation type="journal article" date="2020" name="ISME J.">
        <title>Uncovering the hidden diversity of litter-decomposition mechanisms in mushroom-forming fungi.</title>
        <authorList>
            <person name="Floudas D."/>
            <person name="Bentzer J."/>
            <person name="Ahren D."/>
            <person name="Johansson T."/>
            <person name="Persson P."/>
            <person name="Tunlid A."/>
        </authorList>
    </citation>
    <scope>NUCLEOTIDE SEQUENCE [LARGE SCALE GENOMIC DNA]</scope>
    <source>
        <strain evidence="2 3">CBS 661.87</strain>
    </source>
</reference>
<feature type="region of interest" description="Disordered" evidence="1">
    <location>
        <begin position="75"/>
        <end position="98"/>
    </location>
</feature>
<proteinExistence type="predicted"/>
<protein>
    <submittedName>
        <fullName evidence="2">Uncharacterized protein</fullName>
    </submittedName>
</protein>
<dbReference type="AlphaFoldDB" id="A0A8H5LWP3"/>
<evidence type="ECO:0000313" key="3">
    <source>
        <dbReference type="Proteomes" id="UP000565441"/>
    </source>
</evidence>
<accession>A0A8H5LWP3</accession>
<evidence type="ECO:0000256" key="1">
    <source>
        <dbReference type="SAM" id="MobiDB-lite"/>
    </source>
</evidence>
<evidence type="ECO:0000313" key="2">
    <source>
        <dbReference type="EMBL" id="KAF5372338.1"/>
    </source>
</evidence>
<gene>
    <name evidence="2" type="ORF">D9615_009306</name>
</gene>
<dbReference type="EMBL" id="JAACJP010000043">
    <property type="protein sequence ID" value="KAF5372338.1"/>
    <property type="molecule type" value="Genomic_DNA"/>
</dbReference>